<proteinExistence type="predicted"/>
<evidence type="ECO:0000259" key="2">
    <source>
        <dbReference type="Pfam" id="PF14534"/>
    </source>
</evidence>
<evidence type="ECO:0000313" key="3">
    <source>
        <dbReference type="EMBL" id="OGG46105.1"/>
    </source>
</evidence>
<name>A0A1F6CAA3_HANXR</name>
<dbReference type="AlphaFoldDB" id="A0A1F6CAA3"/>
<protein>
    <recommendedName>
        <fullName evidence="2">DUF4440 domain-containing protein</fullName>
    </recommendedName>
</protein>
<evidence type="ECO:0000313" key="4">
    <source>
        <dbReference type="Proteomes" id="UP000178606"/>
    </source>
</evidence>
<accession>A0A1F6CAA3</accession>
<dbReference type="Proteomes" id="UP000178606">
    <property type="component" value="Unassembled WGS sequence"/>
</dbReference>
<sequence length="157" mass="17455">MKPVFVIAVVTMSVSSAAFGQTKGAETGADSFALAVVQAVLQTEFECDRALMQGDISRLEHLVYDGATRTDPSGAMTDKAQWIEAVREGRVRYVSIEREDMKVRIFGGVAVVTGIVDIKWQGNGRDNDSRNRYLRVYVHRQGRWQLVAHQATRIAQP</sequence>
<dbReference type="EMBL" id="MFKF01000341">
    <property type="protein sequence ID" value="OGG46105.1"/>
    <property type="molecule type" value="Genomic_DNA"/>
</dbReference>
<keyword evidence="1" id="KW-0732">Signal</keyword>
<feature type="signal peptide" evidence="1">
    <location>
        <begin position="1"/>
        <end position="20"/>
    </location>
</feature>
<dbReference type="SUPFAM" id="SSF54427">
    <property type="entry name" value="NTF2-like"/>
    <property type="match status" value="1"/>
</dbReference>
<dbReference type="Gene3D" id="3.10.450.50">
    <property type="match status" value="1"/>
</dbReference>
<evidence type="ECO:0000256" key="1">
    <source>
        <dbReference type="SAM" id="SignalP"/>
    </source>
</evidence>
<gene>
    <name evidence="3" type="ORF">A3F84_26810</name>
</gene>
<reference evidence="3 4" key="1">
    <citation type="journal article" date="2016" name="Nat. Commun.">
        <title>Thousands of microbial genomes shed light on interconnected biogeochemical processes in an aquifer system.</title>
        <authorList>
            <person name="Anantharaman K."/>
            <person name="Brown C.T."/>
            <person name="Hug L.A."/>
            <person name="Sharon I."/>
            <person name="Castelle C.J."/>
            <person name="Probst A.J."/>
            <person name="Thomas B.C."/>
            <person name="Singh A."/>
            <person name="Wilkins M.J."/>
            <person name="Karaoz U."/>
            <person name="Brodie E.L."/>
            <person name="Williams K.H."/>
            <person name="Hubbard S.S."/>
            <person name="Banfield J.F."/>
        </authorList>
    </citation>
    <scope>NUCLEOTIDE SEQUENCE [LARGE SCALE GENOMIC DNA]</scope>
    <source>
        <strain evidence="4">RIFCSPLOWO2_12_FULL_64_10</strain>
    </source>
</reference>
<organism evidence="3 4">
    <name type="scientific">Handelsmanbacteria sp. (strain RIFCSPLOWO2_12_FULL_64_10)</name>
    <dbReference type="NCBI Taxonomy" id="1817868"/>
    <lineage>
        <taxon>Bacteria</taxon>
        <taxon>Candidatus Handelsmaniibacteriota</taxon>
    </lineage>
</organism>
<dbReference type="Pfam" id="PF14534">
    <property type="entry name" value="DUF4440"/>
    <property type="match status" value="1"/>
</dbReference>
<comment type="caution">
    <text evidence="3">The sequence shown here is derived from an EMBL/GenBank/DDBJ whole genome shotgun (WGS) entry which is preliminary data.</text>
</comment>
<dbReference type="InterPro" id="IPR032710">
    <property type="entry name" value="NTF2-like_dom_sf"/>
</dbReference>
<dbReference type="InterPro" id="IPR027843">
    <property type="entry name" value="DUF4440"/>
</dbReference>
<feature type="chain" id="PRO_5009523272" description="DUF4440 domain-containing protein" evidence="1">
    <location>
        <begin position="21"/>
        <end position="157"/>
    </location>
</feature>
<feature type="domain" description="DUF4440" evidence="2">
    <location>
        <begin position="47"/>
        <end position="146"/>
    </location>
</feature>